<dbReference type="Proteomes" id="UP001055712">
    <property type="component" value="Unassembled WGS sequence"/>
</dbReference>
<evidence type="ECO:0000313" key="9">
    <source>
        <dbReference type="Proteomes" id="UP001055712"/>
    </source>
</evidence>
<dbReference type="InterPro" id="IPR016177">
    <property type="entry name" value="DNA-bd_dom_sf"/>
</dbReference>
<dbReference type="GO" id="GO:0003700">
    <property type="term" value="F:DNA-binding transcription factor activity"/>
    <property type="evidence" value="ECO:0007669"/>
    <property type="project" value="InterPro"/>
</dbReference>
<feature type="compositionally biased region" description="Low complexity" evidence="6">
    <location>
        <begin position="200"/>
        <end position="217"/>
    </location>
</feature>
<evidence type="ECO:0000259" key="7">
    <source>
        <dbReference type="PROSITE" id="PS51032"/>
    </source>
</evidence>
<feature type="region of interest" description="Disordered" evidence="6">
    <location>
        <begin position="376"/>
        <end position="453"/>
    </location>
</feature>
<comment type="subcellular location">
    <subcellularLocation>
        <location evidence="1">Nucleus</location>
    </subcellularLocation>
</comment>
<feature type="region of interest" description="Disordered" evidence="6">
    <location>
        <begin position="265"/>
        <end position="286"/>
    </location>
</feature>
<dbReference type="SMART" id="SM00380">
    <property type="entry name" value="AP2"/>
    <property type="match status" value="1"/>
</dbReference>
<name>A0A9D4TFR4_CHLVU</name>
<feature type="compositionally biased region" description="Low complexity" evidence="6">
    <location>
        <begin position="849"/>
        <end position="869"/>
    </location>
</feature>
<accession>A0A9D4TFR4</accession>
<feature type="compositionally biased region" description="Low complexity" evidence="6">
    <location>
        <begin position="176"/>
        <end position="186"/>
    </location>
</feature>
<feature type="region of interest" description="Disordered" evidence="6">
    <location>
        <begin position="1"/>
        <end position="50"/>
    </location>
</feature>
<dbReference type="PANTHER" id="PTHR31677:SF196">
    <property type="entry name" value="ETHYLENE-RESPONSIVE TRANSCRIPTION FACTOR ERF109"/>
    <property type="match status" value="1"/>
</dbReference>
<feature type="region of interest" description="Disordered" evidence="6">
    <location>
        <begin position="131"/>
        <end position="217"/>
    </location>
</feature>
<feature type="compositionally biased region" description="Low complexity" evidence="6">
    <location>
        <begin position="426"/>
        <end position="436"/>
    </location>
</feature>
<dbReference type="PRINTS" id="PR00367">
    <property type="entry name" value="ETHRSPELEMNT"/>
</dbReference>
<dbReference type="AlphaFoldDB" id="A0A9D4TFR4"/>
<reference evidence="8" key="1">
    <citation type="journal article" date="2019" name="Plant J.">
        <title>Chlorella vulgaris genome assembly and annotation reveals the molecular basis for metabolic acclimation to high light conditions.</title>
        <authorList>
            <person name="Cecchin M."/>
            <person name="Marcolungo L."/>
            <person name="Rossato M."/>
            <person name="Girolomoni L."/>
            <person name="Cosentino E."/>
            <person name="Cuine S."/>
            <person name="Li-Beisson Y."/>
            <person name="Delledonne M."/>
            <person name="Ballottari M."/>
        </authorList>
    </citation>
    <scope>NUCLEOTIDE SEQUENCE</scope>
    <source>
        <strain evidence="8">211/11P</strain>
    </source>
</reference>
<reference evidence="8" key="2">
    <citation type="submission" date="2020-11" db="EMBL/GenBank/DDBJ databases">
        <authorList>
            <person name="Cecchin M."/>
            <person name="Marcolungo L."/>
            <person name="Rossato M."/>
            <person name="Girolomoni L."/>
            <person name="Cosentino E."/>
            <person name="Cuine S."/>
            <person name="Li-Beisson Y."/>
            <person name="Delledonne M."/>
            <person name="Ballottari M."/>
        </authorList>
    </citation>
    <scope>NUCLEOTIDE SEQUENCE</scope>
    <source>
        <strain evidence="8">211/11P</strain>
        <tissue evidence="8">Whole cell</tissue>
    </source>
</reference>
<dbReference type="EMBL" id="SIDB01000013">
    <property type="protein sequence ID" value="KAI3424324.1"/>
    <property type="molecule type" value="Genomic_DNA"/>
</dbReference>
<sequence>MAAERPPRPAGATPQPPARQQQQQGAVVGPAARAEADAHDSSAFHVPSAKRRRAVGGEDCELPAVPRVQHEQPADSCKAVAAAAAVPPAGLKPEPTSDSAPVAVSADVAAYQPHPPAPACSSDVAALALSGPRDVAAQGTQPAAHLDGHTPPQPHQLPQQQHHRPPLPPAMAALKQEQQQEQEQQQPNGHTEQGGLVLTAHGAAADSDGAAAAAAPCGASFSQASLQLQEVPPAGAPHLPRAASTVSLTQSDAEMLLALSTAPEATADSAAGGHAGPAAQPAFPLAGGDRQYNAAAAAAGQAALAASEQEHAAADRAAMAAAAAALLPPPPPRIATARAAAAPGLALPPQRATAAAAAAASLAAAAAAAAEWEACDTPRTAGGTPRSARAGGTPKRGTPRAGSTRRASSTPRGGGSWTPKGSRRVGQAAAGAEAAAGGSGQRPPPPPPSKTAAYIGVRKRPWGSYAAEIRNPHTGAREWLGTFDTAEEAAVVYDIRKRQIKGSAAKCNFPPLDTGGTLVVREICPKGMGGADRMTVYLPQNWPEQLMQLQPGLVLTCCGGGGGTPTAAAGGSGAAAAATPSAPSSDSDPATACAPPTASSGLAVTSCLPLLPVSPSALLLPLRPAGIAGALFVASDAAAAAAGGAALPAASPRSLAAQQQQQQASLLAAGPRPALAIAPLHLPVLPAPVLPPILTVQPIARPGSAAACALPAGTPRAGAGTPLSFAAALAARGGGAAGDATPTAAAAAASPLGVPTMLAFHDLPASAGEQVPSGTPPAVPPALTPHAVLARAMVAAAFASQKELLIPFPEQQLLTPVPEEDQLLLHLELQRQGAGSPVAVAAQLPGRHSSGNSSEEPGGQPSSSSPEPSLRLSPAQQHGGSGASLDVPSSVCPA</sequence>
<comment type="caution">
    <text evidence="8">The sequence shown here is derived from an EMBL/GenBank/DDBJ whole genome shotgun (WGS) entry which is preliminary data.</text>
</comment>
<proteinExistence type="predicted"/>
<protein>
    <recommendedName>
        <fullName evidence="7">AP2/ERF domain-containing protein</fullName>
    </recommendedName>
</protein>
<dbReference type="InterPro" id="IPR036955">
    <property type="entry name" value="AP2/ERF_dom_sf"/>
</dbReference>
<feature type="compositionally biased region" description="Low complexity" evidence="6">
    <location>
        <begin position="267"/>
        <end position="284"/>
    </location>
</feature>
<feature type="region of interest" description="Disordered" evidence="6">
    <location>
        <begin position="844"/>
        <end position="894"/>
    </location>
</feature>
<evidence type="ECO:0000256" key="6">
    <source>
        <dbReference type="SAM" id="MobiDB-lite"/>
    </source>
</evidence>
<gene>
    <name evidence="8" type="ORF">D9Q98_009877</name>
</gene>
<evidence type="ECO:0000256" key="4">
    <source>
        <dbReference type="ARBA" id="ARBA00023163"/>
    </source>
</evidence>
<dbReference type="GO" id="GO:0005634">
    <property type="term" value="C:nucleus"/>
    <property type="evidence" value="ECO:0007669"/>
    <property type="project" value="UniProtKB-SubCell"/>
</dbReference>
<dbReference type="PANTHER" id="PTHR31677">
    <property type="entry name" value="AP2 DOMAIN CLASS TRANSCRIPTION FACTOR"/>
    <property type="match status" value="1"/>
</dbReference>
<dbReference type="CDD" id="cd00018">
    <property type="entry name" value="AP2"/>
    <property type="match status" value="1"/>
</dbReference>
<dbReference type="InterPro" id="IPR001471">
    <property type="entry name" value="AP2/ERF_dom"/>
</dbReference>
<dbReference type="GO" id="GO:0003677">
    <property type="term" value="F:DNA binding"/>
    <property type="evidence" value="ECO:0007669"/>
    <property type="project" value="UniProtKB-KW"/>
</dbReference>
<dbReference type="Gene3D" id="3.30.730.10">
    <property type="entry name" value="AP2/ERF domain"/>
    <property type="match status" value="1"/>
</dbReference>
<dbReference type="PROSITE" id="PS51032">
    <property type="entry name" value="AP2_ERF"/>
    <property type="match status" value="1"/>
</dbReference>
<feature type="region of interest" description="Disordered" evidence="6">
    <location>
        <begin position="568"/>
        <end position="595"/>
    </location>
</feature>
<keyword evidence="9" id="KW-1185">Reference proteome</keyword>
<keyword evidence="3" id="KW-0238">DNA-binding</keyword>
<dbReference type="SUPFAM" id="SSF54171">
    <property type="entry name" value="DNA-binding domain"/>
    <property type="match status" value="1"/>
</dbReference>
<evidence type="ECO:0000256" key="3">
    <source>
        <dbReference type="ARBA" id="ARBA00023125"/>
    </source>
</evidence>
<evidence type="ECO:0000256" key="2">
    <source>
        <dbReference type="ARBA" id="ARBA00023015"/>
    </source>
</evidence>
<keyword evidence="2" id="KW-0805">Transcription regulation</keyword>
<feature type="compositionally biased region" description="Low complexity" evidence="6">
    <location>
        <begin position="10"/>
        <end position="33"/>
    </location>
</feature>
<keyword evidence="4" id="KW-0804">Transcription</keyword>
<evidence type="ECO:0000313" key="8">
    <source>
        <dbReference type="EMBL" id="KAI3424324.1"/>
    </source>
</evidence>
<organism evidence="8 9">
    <name type="scientific">Chlorella vulgaris</name>
    <name type="common">Green alga</name>
    <dbReference type="NCBI Taxonomy" id="3077"/>
    <lineage>
        <taxon>Eukaryota</taxon>
        <taxon>Viridiplantae</taxon>
        <taxon>Chlorophyta</taxon>
        <taxon>core chlorophytes</taxon>
        <taxon>Trebouxiophyceae</taxon>
        <taxon>Chlorellales</taxon>
        <taxon>Chlorellaceae</taxon>
        <taxon>Chlorella clade</taxon>
        <taxon>Chlorella</taxon>
    </lineage>
</organism>
<dbReference type="OrthoDB" id="550883at2759"/>
<feature type="domain" description="AP2/ERF" evidence="7">
    <location>
        <begin position="453"/>
        <end position="510"/>
    </location>
</feature>
<evidence type="ECO:0000256" key="1">
    <source>
        <dbReference type="ARBA" id="ARBA00004123"/>
    </source>
</evidence>
<keyword evidence="5" id="KW-0539">Nucleus</keyword>
<evidence type="ECO:0000256" key="5">
    <source>
        <dbReference type="ARBA" id="ARBA00023242"/>
    </source>
</evidence>